<organism evidence="1 3">
    <name type="scientific">Paenibacillus barcinonensis</name>
    <dbReference type="NCBI Taxonomy" id="198119"/>
    <lineage>
        <taxon>Bacteria</taxon>
        <taxon>Bacillati</taxon>
        <taxon>Bacillota</taxon>
        <taxon>Bacilli</taxon>
        <taxon>Bacillales</taxon>
        <taxon>Paenibacillaceae</taxon>
        <taxon>Paenibacillus</taxon>
    </lineage>
</organism>
<sequence>MLIKKKDVVVGQVYEDGSSFQAYSINWGTGEKNFIGNFDTFDLGKKSVLKYKRGNC</sequence>
<reference evidence="2 4" key="2">
    <citation type="submission" date="2020-06" db="EMBL/GenBank/DDBJ databases">
        <title>Complete genome of Paenibacillus barcinonensis KACC11450.</title>
        <authorList>
            <person name="Kim M."/>
            <person name="Park Y.-J."/>
            <person name="Shin J.-H."/>
        </authorList>
    </citation>
    <scope>NUCLEOTIDE SEQUENCE [LARGE SCALE GENOMIC DNA]</scope>
    <source>
        <strain evidence="2 4">KACC11450</strain>
    </source>
</reference>
<reference evidence="1 3" key="1">
    <citation type="submission" date="2018-06" db="EMBL/GenBank/DDBJ databases">
        <title>Genomic Encyclopedia of Type Strains, Phase III (KMG-III): the genomes of soil and plant-associated and newly described type strains.</title>
        <authorList>
            <person name="Whitman W."/>
        </authorList>
    </citation>
    <scope>NUCLEOTIDE SEQUENCE [LARGE SCALE GENOMIC DNA]</scope>
    <source>
        <strain evidence="1 3">CECT 7022</strain>
    </source>
</reference>
<name>A0A2V4WHI4_PAEBA</name>
<proteinExistence type="predicted"/>
<evidence type="ECO:0000313" key="4">
    <source>
        <dbReference type="Proteomes" id="UP000509327"/>
    </source>
</evidence>
<keyword evidence="4" id="KW-1185">Reference proteome</keyword>
<dbReference type="Proteomes" id="UP000247790">
    <property type="component" value="Unassembled WGS sequence"/>
</dbReference>
<evidence type="ECO:0000313" key="3">
    <source>
        <dbReference type="Proteomes" id="UP000247790"/>
    </source>
</evidence>
<evidence type="ECO:0000313" key="2">
    <source>
        <dbReference type="EMBL" id="QKS55976.1"/>
    </source>
</evidence>
<dbReference type="EMBL" id="CP054614">
    <property type="protein sequence ID" value="QKS55976.1"/>
    <property type="molecule type" value="Genomic_DNA"/>
</dbReference>
<accession>A0A2V4WHI4</accession>
<dbReference type="AlphaFoldDB" id="A0A2V4WHI4"/>
<protein>
    <submittedName>
        <fullName evidence="1">Uncharacterized protein</fullName>
    </submittedName>
</protein>
<dbReference type="RefSeq" id="WP_167433606.1">
    <property type="nucleotide sequence ID" value="NZ_CP054614.1"/>
</dbReference>
<dbReference type="EMBL" id="QJSW01000002">
    <property type="protein sequence ID" value="PYE51610.1"/>
    <property type="molecule type" value="Genomic_DNA"/>
</dbReference>
<evidence type="ECO:0000313" key="1">
    <source>
        <dbReference type="EMBL" id="PYE51610.1"/>
    </source>
</evidence>
<gene>
    <name evidence="1" type="ORF">DFQ00_102405</name>
    <name evidence="2" type="ORF">HUB98_06220</name>
</gene>
<dbReference type="Proteomes" id="UP000509327">
    <property type="component" value="Chromosome"/>
</dbReference>